<dbReference type="CDD" id="cd06171">
    <property type="entry name" value="Sigma70_r4"/>
    <property type="match status" value="1"/>
</dbReference>
<dbReference type="PANTHER" id="PTHR43133:SF8">
    <property type="entry name" value="RNA POLYMERASE SIGMA FACTOR HI_1459-RELATED"/>
    <property type="match status" value="1"/>
</dbReference>
<comment type="similarity">
    <text evidence="1">Belongs to the sigma-70 factor family. ECF subfamily.</text>
</comment>
<dbReference type="Gene3D" id="1.10.10.10">
    <property type="entry name" value="Winged helix-like DNA-binding domain superfamily/Winged helix DNA-binding domain"/>
    <property type="match status" value="1"/>
</dbReference>
<evidence type="ECO:0000256" key="5">
    <source>
        <dbReference type="ARBA" id="ARBA00023163"/>
    </source>
</evidence>
<dbReference type="InterPro" id="IPR013249">
    <property type="entry name" value="RNA_pol_sigma70_r4_t2"/>
</dbReference>
<evidence type="ECO:0000256" key="1">
    <source>
        <dbReference type="ARBA" id="ARBA00010641"/>
    </source>
</evidence>
<evidence type="ECO:0000259" key="6">
    <source>
        <dbReference type="Pfam" id="PF04542"/>
    </source>
</evidence>
<feature type="domain" description="RNA polymerase sigma-70 region 2" evidence="6">
    <location>
        <begin position="23"/>
        <end position="90"/>
    </location>
</feature>
<dbReference type="InterPro" id="IPR007627">
    <property type="entry name" value="RNA_pol_sigma70_r2"/>
</dbReference>
<comment type="caution">
    <text evidence="8">The sequence shown here is derived from an EMBL/GenBank/DDBJ whole genome shotgun (WGS) entry which is preliminary data.</text>
</comment>
<accession>A0ABS2ZP70</accession>
<dbReference type="PANTHER" id="PTHR43133">
    <property type="entry name" value="RNA POLYMERASE ECF-TYPE SIGMA FACTO"/>
    <property type="match status" value="1"/>
</dbReference>
<keyword evidence="2" id="KW-0805">Transcription regulation</keyword>
<gene>
    <name evidence="8" type="ORF">JYA63_07785</name>
</gene>
<proteinExistence type="inferred from homology"/>
<dbReference type="NCBIfam" id="TIGR02937">
    <property type="entry name" value="sigma70-ECF"/>
    <property type="match status" value="1"/>
</dbReference>
<feature type="domain" description="RNA polymerase sigma factor 70 region 4 type 2" evidence="7">
    <location>
        <begin position="119"/>
        <end position="169"/>
    </location>
</feature>
<keyword evidence="3" id="KW-0731">Sigma factor</keyword>
<evidence type="ECO:0000256" key="4">
    <source>
        <dbReference type="ARBA" id="ARBA00023125"/>
    </source>
</evidence>
<keyword evidence="5" id="KW-0804">Transcription</keyword>
<dbReference type="SUPFAM" id="SSF88659">
    <property type="entry name" value="Sigma3 and sigma4 domains of RNA polymerase sigma factors"/>
    <property type="match status" value="1"/>
</dbReference>
<dbReference type="EMBL" id="JAFHKR010000038">
    <property type="protein sequence ID" value="MBN3554158.1"/>
    <property type="molecule type" value="Genomic_DNA"/>
</dbReference>
<protein>
    <submittedName>
        <fullName evidence="8">Sigma-70 family RNA polymerase sigma factor</fullName>
    </submittedName>
</protein>
<dbReference type="InterPro" id="IPR014284">
    <property type="entry name" value="RNA_pol_sigma-70_dom"/>
</dbReference>
<dbReference type="InterPro" id="IPR013325">
    <property type="entry name" value="RNA_pol_sigma_r2"/>
</dbReference>
<sequence length="179" mass="21132">MRVTEENVVQQLIDKNENAISFMIQQYGGLLTAIIKRYVNKQQQDYEECLDDVLLSVWNNIHQFDPTKNTFKQWIAAVAKYKAIDYGRRQISLQKQQFSVPGFTESNLLSQKSREEILVDELLQQLPPGERRIFEKYYLEGNTSSEIAHEYNERESWVYNKLSRGRKKLKGFLFQNNEA</sequence>
<evidence type="ECO:0000256" key="3">
    <source>
        <dbReference type="ARBA" id="ARBA00023082"/>
    </source>
</evidence>
<evidence type="ECO:0000313" key="9">
    <source>
        <dbReference type="Proteomes" id="UP001296923"/>
    </source>
</evidence>
<reference evidence="8 9" key="1">
    <citation type="submission" date="2021-01" db="EMBL/GenBank/DDBJ databases">
        <title>Genome Sequencing of Type Strains.</title>
        <authorList>
            <person name="Lemaire J.F."/>
            <person name="Inderbitzin P."/>
            <person name="Collins S.B."/>
            <person name="Wespe N."/>
            <person name="Knight-Connoni V."/>
        </authorList>
    </citation>
    <scope>NUCLEOTIDE SEQUENCE [LARGE SCALE GENOMIC DNA]</scope>
    <source>
        <strain evidence="8 9">DSM 23009</strain>
    </source>
</reference>
<evidence type="ECO:0000259" key="7">
    <source>
        <dbReference type="Pfam" id="PF08281"/>
    </source>
</evidence>
<dbReference type="RefSeq" id="WP_205725204.1">
    <property type="nucleotide sequence ID" value="NZ_JAFHKR010000038.1"/>
</dbReference>
<evidence type="ECO:0000256" key="2">
    <source>
        <dbReference type="ARBA" id="ARBA00023015"/>
    </source>
</evidence>
<dbReference type="InterPro" id="IPR039425">
    <property type="entry name" value="RNA_pol_sigma-70-like"/>
</dbReference>
<dbReference type="Gene3D" id="1.10.1740.10">
    <property type="match status" value="1"/>
</dbReference>
<organism evidence="8 9">
    <name type="scientific">Fictibacillus nanhaiensis</name>
    <dbReference type="NCBI Taxonomy" id="742169"/>
    <lineage>
        <taxon>Bacteria</taxon>
        <taxon>Bacillati</taxon>
        <taxon>Bacillota</taxon>
        <taxon>Bacilli</taxon>
        <taxon>Bacillales</taxon>
        <taxon>Fictibacillaceae</taxon>
        <taxon>Fictibacillus</taxon>
    </lineage>
</organism>
<name>A0ABS2ZP70_9BACL</name>
<dbReference type="Pfam" id="PF04542">
    <property type="entry name" value="Sigma70_r2"/>
    <property type="match status" value="1"/>
</dbReference>
<dbReference type="InterPro" id="IPR036388">
    <property type="entry name" value="WH-like_DNA-bd_sf"/>
</dbReference>
<dbReference type="InterPro" id="IPR013324">
    <property type="entry name" value="RNA_pol_sigma_r3/r4-like"/>
</dbReference>
<evidence type="ECO:0000313" key="8">
    <source>
        <dbReference type="EMBL" id="MBN3554158.1"/>
    </source>
</evidence>
<dbReference type="Pfam" id="PF08281">
    <property type="entry name" value="Sigma70_r4_2"/>
    <property type="match status" value="1"/>
</dbReference>
<keyword evidence="4" id="KW-0238">DNA-binding</keyword>
<dbReference type="SUPFAM" id="SSF88946">
    <property type="entry name" value="Sigma2 domain of RNA polymerase sigma factors"/>
    <property type="match status" value="1"/>
</dbReference>
<keyword evidence="9" id="KW-1185">Reference proteome</keyword>
<dbReference type="Proteomes" id="UP001296923">
    <property type="component" value="Unassembled WGS sequence"/>
</dbReference>